<sequence length="131" mass="15431">MTDKYIYLTHKKKIKNPIYDTNKCNIKAYNGPINDHDFDHQTNNYLNLAQSLEPFNIKLIDIWYGKFTDDCNASKSHFVVKSDDGNFYWQKYEGMSNGSGQNKIFIKGNPYKTTVWLAYTHEERENIFNSL</sequence>
<name>A0A5E8CGK4_9ZZZZ</name>
<evidence type="ECO:0000313" key="1">
    <source>
        <dbReference type="EMBL" id="VVU94553.1"/>
    </source>
</evidence>
<dbReference type="EMBL" id="CABVLZ010000001">
    <property type="protein sequence ID" value="VVU94553.1"/>
    <property type="molecule type" value="Genomic_DNA"/>
</dbReference>
<organism evidence="1">
    <name type="scientific">seawater metagenome</name>
    <dbReference type="NCBI Taxonomy" id="1561972"/>
    <lineage>
        <taxon>unclassified sequences</taxon>
        <taxon>metagenomes</taxon>
        <taxon>ecological metagenomes</taxon>
    </lineage>
</organism>
<dbReference type="AlphaFoldDB" id="A0A5E8CGK4"/>
<reference evidence="1" key="1">
    <citation type="submission" date="2019-09" db="EMBL/GenBank/DDBJ databases">
        <authorList>
            <person name="Needham M D."/>
        </authorList>
    </citation>
    <scope>NUCLEOTIDE SEQUENCE</scope>
</reference>
<protein>
    <submittedName>
        <fullName evidence="1">Uncharacterized protein</fullName>
    </submittedName>
</protein>
<gene>
    <name evidence="1" type="ORF">CPAV1605_278</name>
</gene>
<proteinExistence type="predicted"/>
<accession>A0A5E8CGK4</accession>